<dbReference type="Pfam" id="PF00373">
    <property type="entry name" value="FERM_M"/>
    <property type="match status" value="1"/>
</dbReference>
<dbReference type="InterPro" id="IPR019747">
    <property type="entry name" value="FERM_CS"/>
</dbReference>
<dbReference type="PRINTS" id="PR00661">
    <property type="entry name" value="ERMFAMILY"/>
</dbReference>
<keyword evidence="6" id="KW-1185">Reference proteome</keyword>
<name>A0A0R3TTR2_RODNA</name>
<evidence type="ECO:0000259" key="4">
    <source>
        <dbReference type="PROSITE" id="PS50057"/>
    </source>
</evidence>
<dbReference type="PROSITE" id="PS00661">
    <property type="entry name" value="FERM_2"/>
    <property type="match status" value="1"/>
</dbReference>
<reference evidence="5 6" key="2">
    <citation type="submission" date="2018-11" db="EMBL/GenBank/DDBJ databases">
        <authorList>
            <consortium name="Pathogen Informatics"/>
        </authorList>
    </citation>
    <scope>NUCLEOTIDE SEQUENCE [LARGE SCALE GENOMIC DNA]</scope>
</reference>
<proteinExistence type="predicted"/>
<sequence length="226" mass="26728">MLIFCWYCIVRNCDTFGDKRKSITFKSWGLEENSTQDHARHTVNNGFYLDFLYKSRSNSTTLVNHDLQSQDWIRMVVRWYEEHRGMYPQTAMLHYLEIAEGLETYGVEFFEIYNRRGTDLLLGIDAMGLAVYKPPDRITPKVGFPWSEIRNIAFNDRKFTIKPIDKKSSDIVFMTKNLKVNKKILALCIGNNELYVRRRQPVPIEIQQMRSQACEENAFREAERYV</sequence>
<dbReference type="InterPro" id="IPR011993">
    <property type="entry name" value="PH-like_dom_sf"/>
</dbReference>
<dbReference type="Gene3D" id="1.20.5.450">
    <property type="match status" value="1"/>
</dbReference>
<protein>
    <submittedName>
        <fullName evidence="7">FERM domain-containing protein</fullName>
    </submittedName>
</protein>
<dbReference type="InterPro" id="IPR019748">
    <property type="entry name" value="FERM_central"/>
</dbReference>
<dbReference type="SUPFAM" id="SSF50729">
    <property type="entry name" value="PH domain-like"/>
    <property type="match status" value="1"/>
</dbReference>
<keyword evidence="2" id="KW-1003">Cell membrane</keyword>
<dbReference type="SUPFAM" id="SSF47031">
    <property type="entry name" value="Second domain of FERM"/>
    <property type="match status" value="1"/>
</dbReference>
<dbReference type="GO" id="GO:0003779">
    <property type="term" value="F:actin binding"/>
    <property type="evidence" value="ECO:0007669"/>
    <property type="project" value="InterPro"/>
</dbReference>
<dbReference type="AlphaFoldDB" id="A0A0R3TTR2"/>
<gene>
    <name evidence="5" type="ORF">HNAJ_LOCUS11106</name>
</gene>
<evidence type="ECO:0000313" key="5">
    <source>
        <dbReference type="EMBL" id="VDO09560.1"/>
    </source>
</evidence>
<dbReference type="STRING" id="102285.A0A0R3TTR2"/>
<evidence type="ECO:0000256" key="2">
    <source>
        <dbReference type="ARBA" id="ARBA00022475"/>
    </source>
</evidence>
<organism evidence="7">
    <name type="scientific">Rodentolepis nana</name>
    <name type="common">Dwarf tapeworm</name>
    <name type="synonym">Hymenolepis nana</name>
    <dbReference type="NCBI Taxonomy" id="102285"/>
    <lineage>
        <taxon>Eukaryota</taxon>
        <taxon>Metazoa</taxon>
        <taxon>Spiralia</taxon>
        <taxon>Lophotrochozoa</taxon>
        <taxon>Platyhelminthes</taxon>
        <taxon>Cestoda</taxon>
        <taxon>Eucestoda</taxon>
        <taxon>Cyclophyllidea</taxon>
        <taxon>Hymenolepididae</taxon>
        <taxon>Rodentolepis</taxon>
    </lineage>
</organism>
<evidence type="ECO:0000256" key="3">
    <source>
        <dbReference type="ARBA" id="ARBA00023136"/>
    </source>
</evidence>
<dbReference type="InterPro" id="IPR000798">
    <property type="entry name" value="Ez/rad/moesin-like"/>
</dbReference>
<dbReference type="WBParaSite" id="HNAJ_0001111601-mRNA-1">
    <property type="protein sequence ID" value="HNAJ_0001111601-mRNA-1"/>
    <property type="gene ID" value="HNAJ_0001111601"/>
</dbReference>
<evidence type="ECO:0000313" key="6">
    <source>
        <dbReference type="Proteomes" id="UP000278807"/>
    </source>
</evidence>
<dbReference type="InterPro" id="IPR035963">
    <property type="entry name" value="FERM_2"/>
</dbReference>
<dbReference type="PANTHER" id="PTHR23281">
    <property type="entry name" value="MERLIN/MOESIN/EZRIN/RADIXIN"/>
    <property type="match status" value="1"/>
</dbReference>
<dbReference type="GO" id="GO:0005886">
    <property type="term" value="C:plasma membrane"/>
    <property type="evidence" value="ECO:0007669"/>
    <property type="project" value="UniProtKB-SubCell"/>
</dbReference>
<dbReference type="Proteomes" id="UP000278807">
    <property type="component" value="Unassembled WGS sequence"/>
</dbReference>
<dbReference type="PROSITE" id="PS50057">
    <property type="entry name" value="FERM_3"/>
    <property type="match status" value="1"/>
</dbReference>
<dbReference type="Gene3D" id="2.30.29.30">
    <property type="entry name" value="Pleckstrin-homology domain (PH domain)/Phosphotyrosine-binding domain (PTB)"/>
    <property type="match status" value="1"/>
</dbReference>
<evidence type="ECO:0000313" key="7">
    <source>
        <dbReference type="WBParaSite" id="HNAJ_0001111601-mRNA-1"/>
    </source>
</evidence>
<comment type="subcellular location">
    <subcellularLocation>
        <location evidence="1">Cell membrane</location>
        <topology evidence="1">Peripheral membrane protein</topology>
    </subcellularLocation>
</comment>
<keyword evidence="3" id="KW-0472">Membrane</keyword>
<dbReference type="OrthoDB" id="6018897at2759"/>
<reference evidence="7" key="1">
    <citation type="submission" date="2017-02" db="UniProtKB">
        <authorList>
            <consortium name="WormBaseParasite"/>
        </authorList>
    </citation>
    <scope>IDENTIFICATION</scope>
</reference>
<dbReference type="SMART" id="SM01196">
    <property type="entry name" value="FERM_C"/>
    <property type="match status" value="1"/>
</dbReference>
<dbReference type="EMBL" id="UZAE01013374">
    <property type="protein sequence ID" value="VDO09560.1"/>
    <property type="molecule type" value="Genomic_DNA"/>
</dbReference>
<feature type="domain" description="FERM" evidence="4">
    <location>
        <begin position="1"/>
        <end position="199"/>
    </location>
</feature>
<dbReference type="Pfam" id="PF09380">
    <property type="entry name" value="FERM_C"/>
    <property type="match status" value="1"/>
</dbReference>
<dbReference type="InterPro" id="IPR041789">
    <property type="entry name" value="ERM_FERM_C"/>
</dbReference>
<dbReference type="InterPro" id="IPR000299">
    <property type="entry name" value="FERM_domain"/>
</dbReference>
<dbReference type="InterPro" id="IPR014352">
    <property type="entry name" value="FERM/acyl-CoA-bd_prot_sf"/>
</dbReference>
<dbReference type="CDD" id="cd13194">
    <property type="entry name" value="FERM_C_ERM"/>
    <property type="match status" value="1"/>
</dbReference>
<dbReference type="InterPro" id="IPR011174">
    <property type="entry name" value="ERM"/>
</dbReference>
<dbReference type="Gene3D" id="1.20.80.10">
    <property type="match status" value="1"/>
</dbReference>
<dbReference type="CDD" id="cd14473">
    <property type="entry name" value="FERM_B-lobe"/>
    <property type="match status" value="1"/>
</dbReference>
<dbReference type="InterPro" id="IPR018980">
    <property type="entry name" value="FERM_PH-like_C"/>
</dbReference>
<accession>A0A0R3TTR2</accession>
<evidence type="ECO:0000256" key="1">
    <source>
        <dbReference type="ARBA" id="ARBA00004202"/>
    </source>
</evidence>